<reference evidence="2" key="1">
    <citation type="journal article" date="2021" name="J Fungi (Basel)">
        <title>Virulence traits and population genomics of the black yeast Aureobasidium melanogenum.</title>
        <authorList>
            <person name="Cernosa A."/>
            <person name="Sun X."/>
            <person name="Gostincar C."/>
            <person name="Fang C."/>
            <person name="Gunde-Cimerman N."/>
            <person name="Song Z."/>
        </authorList>
    </citation>
    <scope>NUCLEOTIDE SEQUENCE</scope>
    <source>
        <strain evidence="2">EXF-9298</strain>
    </source>
</reference>
<feature type="non-terminal residue" evidence="2">
    <location>
        <position position="199"/>
    </location>
</feature>
<dbReference type="AlphaFoldDB" id="A0A9P8G1N4"/>
<feature type="chain" id="PRO_5040381191" evidence="1">
    <location>
        <begin position="22"/>
        <end position="199"/>
    </location>
</feature>
<keyword evidence="1" id="KW-0732">Signal</keyword>
<gene>
    <name evidence="2" type="ORF">KCU98_g2109</name>
</gene>
<protein>
    <submittedName>
        <fullName evidence="2">Uncharacterized protein</fullName>
    </submittedName>
</protein>
<reference evidence="2" key="2">
    <citation type="submission" date="2021-08" db="EMBL/GenBank/DDBJ databases">
        <authorList>
            <person name="Gostincar C."/>
            <person name="Sun X."/>
            <person name="Song Z."/>
            <person name="Gunde-Cimerman N."/>
        </authorList>
    </citation>
    <scope>NUCLEOTIDE SEQUENCE</scope>
    <source>
        <strain evidence="2">EXF-9298</strain>
    </source>
</reference>
<proteinExistence type="predicted"/>
<name>A0A9P8G1N4_AURME</name>
<accession>A0A9P8G1N4</accession>
<evidence type="ECO:0000313" key="2">
    <source>
        <dbReference type="EMBL" id="KAG9989142.1"/>
    </source>
</evidence>
<feature type="signal peptide" evidence="1">
    <location>
        <begin position="1"/>
        <end position="21"/>
    </location>
</feature>
<dbReference type="EMBL" id="JAHFXS010000101">
    <property type="protein sequence ID" value="KAG9989142.1"/>
    <property type="molecule type" value="Genomic_DNA"/>
</dbReference>
<organism evidence="2 3">
    <name type="scientific">Aureobasidium melanogenum</name>
    <name type="common">Aureobasidium pullulans var. melanogenum</name>
    <dbReference type="NCBI Taxonomy" id="46634"/>
    <lineage>
        <taxon>Eukaryota</taxon>
        <taxon>Fungi</taxon>
        <taxon>Dikarya</taxon>
        <taxon>Ascomycota</taxon>
        <taxon>Pezizomycotina</taxon>
        <taxon>Dothideomycetes</taxon>
        <taxon>Dothideomycetidae</taxon>
        <taxon>Dothideales</taxon>
        <taxon>Saccotheciaceae</taxon>
        <taxon>Aureobasidium</taxon>
    </lineage>
</organism>
<dbReference type="Proteomes" id="UP000729357">
    <property type="component" value="Unassembled WGS sequence"/>
</dbReference>
<evidence type="ECO:0000256" key="1">
    <source>
        <dbReference type="SAM" id="SignalP"/>
    </source>
</evidence>
<evidence type="ECO:0000313" key="3">
    <source>
        <dbReference type="Proteomes" id="UP000729357"/>
    </source>
</evidence>
<sequence length="199" mass="20975">MYFNQAILTLLPLLLAPQVEAQSSSQNLTLGFSANDGKGNVTFSTSEAPSSVTCFNLAEIFASNASSERSYTVSNTQDFNPQTNYTSFFYQQLNESINGDASGVGSGKDAARIVEAFPGEDCREADGLSWYGFSCQNADGETYVVPGGVKSFSVVSRADSANQGHCWVLAKQGAASTSFKGCFAAVMAAAFSGLLLAML</sequence>
<keyword evidence="3" id="KW-1185">Reference proteome</keyword>
<comment type="caution">
    <text evidence="2">The sequence shown here is derived from an EMBL/GenBank/DDBJ whole genome shotgun (WGS) entry which is preliminary data.</text>
</comment>